<evidence type="ECO:0000313" key="3">
    <source>
        <dbReference type="EMBL" id="OUE00974.1"/>
    </source>
</evidence>
<keyword evidence="4" id="KW-1185">Reference proteome</keyword>
<evidence type="ECO:0000256" key="1">
    <source>
        <dbReference type="SAM" id="MobiDB-lite"/>
    </source>
</evidence>
<feature type="compositionally biased region" description="Low complexity" evidence="1">
    <location>
        <begin position="7"/>
        <end position="22"/>
    </location>
</feature>
<proteinExistence type="predicted"/>
<accession>A0A251XG11</accession>
<keyword evidence="2" id="KW-1133">Transmembrane helix</keyword>
<comment type="caution">
    <text evidence="3">The sequence shown here is derived from an EMBL/GenBank/DDBJ whole genome shotgun (WGS) entry which is preliminary data.</text>
</comment>
<protein>
    <submittedName>
        <fullName evidence="3">Uncharacterized protein</fullName>
    </submittedName>
</protein>
<keyword evidence="2" id="KW-0812">Transmembrane</keyword>
<organism evidence="3 4">
    <name type="scientific">Clavibacter michiganensis subsp. michiganensis</name>
    <dbReference type="NCBI Taxonomy" id="33013"/>
    <lineage>
        <taxon>Bacteria</taxon>
        <taxon>Bacillati</taxon>
        <taxon>Actinomycetota</taxon>
        <taxon>Actinomycetes</taxon>
        <taxon>Micrococcales</taxon>
        <taxon>Microbacteriaceae</taxon>
        <taxon>Clavibacter</taxon>
    </lineage>
</organism>
<reference evidence="3 4" key="1">
    <citation type="submission" date="2016-08" db="EMBL/GenBank/DDBJ databases">
        <title>Genome sequence of Clavibacter michiganensis subsp. michiganensis strain CASJ007.</title>
        <authorList>
            <person name="Thapa S.P."/>
            <person name="Coaker G."/>
        </authorList>
    </citation>
    <scope>NUCLEOTIDE SEQUENCE [LARGE SCALE GENOMIC DNA]</scope>
    <source>
        <strain evidence="3">CASJ007</strain>
    </source>
</reference>
<keyword evidence="2" id="KW-0472">Membrane</keyword>
<name>A0A251XG11_CLAMM</name>
<dbReference type="AlphaFoldDB" id="A0A251XG11"/>
<gene>
    <name evidence="3" type="ORF">CMMCAS07_16160</name>
</gene>
<feature type="transmembrane region" description="Helical" evidence="2">
    <location>
        <begin position="36"/>
        <end position="60"/>
    </location>
</feature>
<evidence type="ECO:0000313" key="4">
    <source>
        <dbReference type="Proteomes" id="UP000195062"/>
    </source>
</evidence>
<evidence type="ECO:0000256" key="2">
    <source>
        <dbReference type="SAM" id="Phobius"/>
    </source>
</evidence>
<sequence length="71" mass="6737">MDDAPPADSMSAMTTTAAPDTTVTTAASDTSATSSAVAVGLGVGGLALGAVALVVAVFALTRVRREGGGQA</sequence>
<dbReference type="EMBL" id="MDHH01000004">
    <property type="protein sequence ID" value="OUE00974.1"/>
    <property type="molecule type" value="Genomic_DNA"/>
</dbReference>
<feature type="region of interest" description="Disordered" evidence="1">
    <location>
        <begin position="1"/>
        <end position="22"/>
    </location>
</feature>
<dbReference type="Proteomes" id="UP000195062">
    <property type="component" value="Unassembled WGS sequence"/>
</dbReference>